<feature type="region of interest" description="Disordered" evidence="1">
    <location>
        <begin position="34"/>
        <end position="56"/>
    </location>
</feature>
<proteinExistence type="predicted"/>
<evidence type="ECO:0000256" key="1">
    <source>
        <dbReference type="SAM" id="MobiDB-lite"/>
    </source>
</evidence>
<keyword evidence="2" id="KW-1185">Reference proteome</keyword>
<dbReference type="Proteomes" id="UP000887566">
    <property type="component" value="Unplaced"/>
</dbReference>
<reference evidence="3" key="1">
    <citation type="submission" date="2022-11" db="UniProtKB">
        <authorList>
            <consortium name="WormBaseParasite"/>
        </authorList>
    </citation>
    <scope>IDENTIFICATION</scope>
</reference>
<protein>
    <submittedName>
        <fullName evidence="3">Uncharacterized protein</fullName>
    </submittedName>
</protein>
<dbReference type="WBParaSite" id="PSAMB.scaffold1010size37260.g10472.t1">
    <property type="protein sequence ID" value="PSAMB.scaffold1010size37260.g10472.t1"/>
    <property type="gene ID" value="PSAMB.scaffold1010size37260.g10472"/>
</dbReference>
<sequence>MKLHSRSSALRNGGGKACAVVSRGLSLPSSATVVKLQRPSSSATPDRAAAAATSENESSKTIYMDRFSTALRDGSASAYPCDKMRSRLYPLTGPVVHQIARARYGIIRKVLAVIK</sequence>
<feature type="compositionally biased region" description="Low complexity" evidence="1">
    <location>
        <begin position="38"/>
        <end position="52"/>
    </location>
</feature>
<dbReference type="AlphaFoldDB" id="A0A914UH06"/>
<evidence type="ECO:0000313" key="3">
    <source>
        <dbReference type="WBParaSite" id="PSAMB.scaffold1010size37260.g10472.t1"/>
    </source>
</evidence>
<name>A0A914UH06_9BILA</name>
<evidence type="ECO:0000313" key="2">
    <source>
        <dbReference type="Proteomes" id="UP000887566"/>
    </source>
</evidence>
<accession>A0A914UH06</accession>
<organism evidence="2 3">
    <name type="scientific">Plectus sambesii</name>
    <dbReference type="NCBI Taxonomy" id="2011161"/>
    <lineage>
        <taxon>Eukaryota</taxon>
        <taxon>Metazoa</taxon>
        <taxon>Ecdysozoa</taxon>
        <taxon>Nematoda</taxon>
        <taxon>Chromadorea</taxon>
        <taxon>Plectida</taxon>
        <taxon>Plectina</taxon>
        <taxon>Plectoidea</taxon>
        <taxon>Plectidae</taxon>
        <taxon>Plectus</taxon>
    </lineage>
</organism>